<keyword evidence="1" id="KW-0732">Signal</keyword>
<evidence type="ECO:0000256" key="2">
    <source>
        <dbReference type="PROSITE-ProRule" id="PRU00339"/>
    </source>
</evidence>
<keyword evidence="2" id="KW-0802">TPR repeat</keyword>
<gene>
    <name evidence="4" type="ORF">GCM10007047_04320</name>
</gene>
<dbReference type="InterPro" id="IPR019734">
    <property type="entry name" value="TPR_rpt"/>
</dbReference>
<proteinExistence type="predicted"/>
<evidence type="ECO:0000256" key="1">
    <source>
        <dbReference type="ARBA" id="ARBA00022729"/>
    </source>
</evidence>
<sequence length="679" mass="75599">MPETHFPERLAMIGPQACAACHLDAVHDWEGTHHALANRPVDLTLDHTAFNPAWTFTDAGVTTRLSEQNGEFSISVDEADGSQSNHILAGVIAVDPLRQYLAPFANGQWQTTSSAYDPAKNEWFDVFTGEDRLPGEWGHWTGQGMNWNANCAACHMTEFKKNYDWQTGKYASTWLQQGIACAQCHTGLEAHMRDAGKSGYTVPESLKLSKAAVMDNCASCHSRRGQLTNDRFRPGERYHDHYELSLPDQPNLYYPDGQVLDEDFVYGSFMMSRMGHAGVSCLDCHNPHSLQTILPVENNLLCMRCHEVGLDNAPIIKAEAHSHHPAGSTGNRCVECHMPHTTYMQRDPRRDHGFTSPDPLMTQELGIPNACNSCHNTESTEWAVEWAEKWYGEQLASKPQRARARAVAAAYAGESTAPSALMELATMEDIPAWHAVYAGLLAPWGEDPAVYRYLREQLSANSPLVRSRAVRSLAESPADIFPLHKDDSRAVRLAVADALINRTQLPEQMIAEWFEYQQYNSDRPQHAFVLANYLINLQRSEEAVRILVDRAVALDALSAPAQQQGAVFYSRIGDTNAAEEALLRALQLEPQNVQSIYLFALLRAEQQNYPEAIALLRDVTALEPGFERAWFNLALAYSKIGQWGEADAALRGAPGMSNLPAWRQTFDVIQRQLGAVSSP</sequence>
<dbReference type="AlphaFoldDB" id="A0A8J3GD10"/>
<dbReference type="PANTHER" id="PTHR35038:SF8">
    <property type="entry name" value="C-TYPE POLYHEME CYTOCHROME OMCC"/>
    <property type="match status" value="1"/>
</dbReference>
<dbReference type="Pfam" id="PF14559">
    <property type="entry name" value="TPR_19"/>
    <property type="match status" value="1"/>
</dbReference>
<dbReference type="Gene3D" id="1.10.1130.10">
    <property type="entry name" value="Flavocytochrome C3, Chain A"/>
    <property type="match status" value="2"/>
</dbReference>
<dbReference type="SMART" id="SM00028">
    <property type="entry name" value="TPR"/>
    <property type="match status" value="3"/>
</dbReference>
<evidence type="ECO:0000313" key="4">
    <source>
        <dbReference type="EMBL" id="GHB92364.1"/>
    </source>
</evidence>
<dbReference type="InterPro" id="IPR029467">
    <property type="entry name" value="Cyt_c7-like"/>
</dbReference>
<dbReference type="Proteomes" id="UP000642829">
    <property type="component" value="Unassembled WGS sequence"/>
</dbReference>
<protein>
    <recommendedName>
        <fullName evidence="3">Cytochrome c7-like domain-containing protein</fullName>
    </recommendedName>
</protein>
<dbReference type="Pfam" id="PF14522">
    <property type="entry name" value="Cytochrome_C7"/>
    <property type="match status" value="1"/>
</dbReference>
<dbReference type="InterPro" id="IPR051829">
    <property type="entry name" value="Multiheme_Cytochr_ET"/>
</dbReference>
<dbReference type="EMBL" id="BMXG01000002">
    <property type="protein sequence ID" value="GHB92364.1"/>
    <property type="molecule type" value="Genomic_DNA"/>
</dbReference>
<reference evidence="4" key="2">
    <citation type="submission" date="2020-09" db="EMBL/GenBank/DDBJ databases">
        <authorList>
            <person name="Sun Q."/>
            <person name="Kim S."/>
        </authorList>
    </citation>
    <scope>NUCLEOTIDE SEQUENCE</scope>
    <source>
        <strain evidence="4">KCTC 12870</strain>
    </source>
</reference>
<dbReference type="InterPro" id="IPR011990">
    <property type="entry name" value="TPR-like_helical_dom_sf"/>
</dbReference>
<accession>A0A8J3GD10</accession>
<dbReference type="PANTHER" id="PTHR35038">
    <property type="entry name" value="DISSIMILATORY SULFITE REDUCTASE SIRA"/>
    <property type="match status" value="1"/>
</dbReference>
<feature type="repeat" description="TPR" evidence="2">
    <location>
        <begin position="559"/>
        <end position="592"/>
    </location>
</feature>
<dbReference type="Gene3D" id="1.25.40.10">
    <property type="entry name" value="Tetratricopeptide repeat domain"/>
    <property type="match status" value="1"/>
</dbReference>
<dbReference type="Pfam" id="PF13181">
    <property type="entry name" value="TPR_8"/>
    <property type="match status" value="1"/>
</dbReference>
<dbReference type="PROSITE" id="PS50005">
    <property type="entry name" value="TPR"/>
    <property type="match status" value="1"/>
</dbReference>
<evidence type="ECO:0000259" key="3">
    <source>
        <dbReference type="Pfam" id="PF14522"/>
    </source>
</evidence>
<comment type="caution">
    <text evidence="4">The sequence shown here is derived from an EMBL/GenBank/DDBJ whole genome shotgun (WGS) entry which is preliminary data.</text>
</comment>
<dbReference type="SUPFAM" id="SSF48452">
    <property type="entry name" value="TPR-like"/>
    <property type="match status" value="1"/>
</dbReference>
<name>A0A8J3GD10_9BACT</name>
<dbReference type="SUPFAM" id="SSF48695">
    <property type="entry name" value="Multiheme cytochromes"/>
    <property type="match status" value="1"/>
</dbReference>
<keyword evidence="5" id="KW-1185">Reference proteome</keyword>
<feature type="domain" description="Cytochrome c7-like" evidence="3">
    <location>
        <begin position="147"/>
        <end position="222"/>
    </location>
</feature>
<evidence type="ECO:0000313" key="5">
    <source>
        <dbReference type="Proteomes" id="UP000642829"/>
    </source>
</evidence>
<dbReference type="InterPro" id="IPR036280">
    <property type="entry name" value="Multihaem_cyt_sf"/>
</dbReference>
<reference evidence="4" key="1">
    <citation type="journal article" date="2014" name="Int. J. Syst. Evol. Microbiol.">
        <title>Complete genome sequence of Corynebacterium casei LMG S-19264T (=DSM 44701T), isolated from a smear-ripened cheese.</title>
        <authorList>
            <consortium name="US DOE Joint Genome Institute (JGI-PGF)"/>
            <person name="Walter F."/>
            <person name="Albersmeier A."/>
            <person name="Kalinowski J."/>
            <person name="Ruckert C."/>
        </authorList>
    </citation>
    <scope>NUCLEOTIDE SEQUENCE</scope>
    <source>
        <strain evidence="4">KCTC 12870</strain>
    </source>
</reference>
<organism evidence="4 5">
    <name type="scientific">Cerasicoccus arenae</name>
    <dbReference type="NCBI Taxonomy" id="424488"/>
    <lineage>
        <taxon>Bacteria</taxon>
        <taxon>Pseudomonadati</taxon>
        <taxon>Verrucomicrobiota</taxon>
        <taxon>Opitutia</taxon>
        <taxon>Puniceicoccales</taxon>
        <taxon>Cerasicoccaceae</taxon>
        <taxon>Cerasicoccus</taxon>
    </lineage>
</organism>